<dbReference type="EMBL" id="QGDQ01000023">
    <property type="protein sequence ID" value="PWJ50262.1"/>
    <property type="molecule type" value="Genomic_DNA"/>
</dbReference>
<protein>
    <submittedName>
        <fullName evidence="2">Uncharacterized protein</fullName>
    </submittedName>
</protein>
<evidence type="ECO:0000313" key="3">
    <source>
        <dbReference type="Proteomes" id="UP000245469"/>
    </source>
</evidence>
<dbReference type="Proteomes" id="UP000245469">
    <property type="component" value="Unassembled WGS sequence"/>
</dbReference>
<keyword evidence="3" id="KW-1185">Reference proteome</keyword>
<comment type="caution">
    <text evidence="2">The sequence shown here is derived from an EMBL/GenBank/DDBJ whole genome shotgun (WGS) entry which is preliminary data.</text>
</comment>
<feature type="transmembrane region" description="Helical" evidence="1">
    <location>
        <begin position="112"/>
        <end position="135"/>
    </location>
</feature>
<organism evidence="2 3">
    <name type="scientific">Quadrisphaera granulorum</name>
    <dbReference type="NCBI Taxonomy" id="317664"/>
    <lineage>
        <taxon>Bacteria</taxon>
        <taxon>Bacillati</taxon>
        <taxon>Actinomycetota</taxon>
        <taxon>Actinomycetes</taxon>
        <taxon>Kineosporiales</taxon>
        <taxon>Kineosporiaceae</taxon>
        <taxon>Quadrisphaera</taxon>
    </lineage>
</organism>
<proteinExistence type="predicted"/>
<keyword evidence="1" id="KW-1133">Transmembrane helix</keyword>
<keyword evidence="1" id="KW-0812">Transmembrane</keyword>
<evidence type="ECO:0000313" key="2">
    <source>
        <dbReference type="EMBL" id="PWJ50262.1"/>
    </source>
</evidence>
<reference evidence="2 3" key="1">
    <citation type="submission" date="2018-03" db="EMBL/GenBank/DDBJ databases">
        <title>Genomic Encyclopedia of Archaeal and Bacterial Type Strains, Phase II (KMG-II): from individual species to whole genera.</title>
        <authorList>
            <person name="Goeker M."/>
        </authorList>
    </citation>
    <scope>NUCLEOTIDE SEQUENCE [LARGE SCALE GENOMIC DNA]</scope>
    <source>
        <strain evidence="2 3">DSM 44889</strain>
    </source>
</reference>
<keyword evidence="1" id="KW-0472">Membrane</keyword>
<dbReference type="RefSeq" id="WP_109775656.1">
    <property type="nucleotide sequence ID" value="NZ_QGDQ01000023.1"/>
</dbReference>
<accession>A0A315ZYE4</accession>
<dbReference type="AlphaFoldDB" id="A0A315ZYE4"/>
<feature type="transmembrane region" description="Helical" evidence="1">
    <location>
        <begin position="141"/>
        <end position="164"/>
    </location>
</feature>
<sequence length="169" mass="18242">MNAATRTRSSSRTAGLNATFDDERYAWTRRTSTRRVGVVAEALLLTALTAVALLAAFGALPLVTSVVVWTAGFLAFIPLHAVVNLGVRGVFDRRESTLDEVQRTMRDRSSAAVHAVRVVLGLVAVVGAVAVALHAPVPTQAYSVGFVLWFATWLLSTWHLAWTLPAEDD</sequence>
<feature type="transmembrane region" description="Helical" evidence="1">
    <location>
        <begin position="66"/>
        <end position="91"/>
    </location>
</feature>
<gene>
    <name evidence="2" type="ORF">BXY45_12372</name>
</gene>
<feature type="transmembrane region" description="Helical" evidence="1">
    <location>
        <begin position="38"/>
        <end position="60"/>
    </location>
</feature>
<dbReference type="OrthoDB" id="5191783at2"/>
<name>A0A315ZYE4_9ACTN</name>
<evidence type="ECO:0000256" key="1">
    <source>
        <dbReference type="SAM" id="Phobius"/>
    </source>
</evidence>